<organism evidence="2">
    <name type="scientific">Caenorhabditis remanei</name>
    <name type="common">Caenorhabditis vulgaris</name>
    <dbReference type="NCBI Taxonomy" id="31234"/>
    <lineage>
        <taxon>Eukaryota</taxon>
        <taxon>Metazoa</taxon>
        <taxon>Ecdysozoa</taxon>
        <taxon>Nematoda</taxon>
        <taxon>Chromadorea</taxon>
        <taxon>Rhabditida</taxon>
        <taxon>Rhabditina</taxon>
        <taxon>Rhabditomorpha</taxon>
        <taxon>Rhabditoidea</taxon>
        <taxon>Rhabditidae</taxon>
        <taxon>Peloderinae</taxon>
        <taxon>Caenorhabditis</taxon>
    </lineage>
</organism>
<dbReference type="EMBL" id="DS268455">
    <property type="protein sequence ID" value="EFP04658.1"/>
    <property type="molecule type" value="Genomic_DNA"/>
</dbReference>
<evidence type="ECO:0000313" key="1">
    <source>
        <dbReference type="EMBL" id="EFP04658.1"/>
    </source>
</evidence>
<sequence>MKYIFIILMTIIAAKASIKSGIVLRTKSFEPVTTGVENLIKTEKGYEGKAIFVITFLFFIYHTNWAMLLVRQPRFH</sequence>
<gene>
    <name evidence="1" type="ORF">CRE_31178</name>
</gene>
<accession>E3MLF8</accession>
<proteinExistence type="predicted"/>
<dbReference type="AlphaFoldDB" id="E3MLF8"/>
<name>E3MLF8_CAERE</name>
<dbReference type="HOGENOM" id="CLU_2656822_0_0_1"/>
<reference evidence="1" key="1">
    <citation type="submission" date="2007-07" db="EMBL/GenBank/DDBJ databases">
        <title>PCAP assembly of the Caenorhabditis remanei genome.</title>
        <authorList>
            <consortium name="The Caenorhabditis remanei Sequencing Consortium"/>
            <person name="Wilson R.K."/>
        </authorList>
    </citation>
    <scope>NUCLEOTIDE SEQUENCE [LARGE SCALE GENOMIC DNA]</scope>
    <source>
        <strain evidence="1">PB4641</strain>
    </source>
</reference>
<protein>
    <submittedName>
        <fullName evidence="1">Uncharacterized protein</fullName>
    </submittedName>
</protein>
<keyword evidence="2" id="KW-1185">Reference proteome</keyword>
<dbReference type="Proteomes" id="UP000008281">
    <property type="component" value="Unassembled WGS sequence"/>
</dbReference>
<evidence type="ECO:0000313" key="2">
    <source>
        <dbReference type="Proteomes" id="UP000008281"/>
    </source>
</evidence>